<gene>
    <name evidence="2" type="ORF">SAMN05192584_12750</name>
</gene>
<protein>
    <submittedName>
        <fullName evidence="2">Uncharacterized protein</fullName>
    </submittedName>
</protein>
<sequence length="32" mass="2814">MTVPTAPPTPAAAAATGPVATGPAAAPTGRAA</sequence>
<accession>A0A1I4KLW7</accession>
<evidence type="ECO:0000313" key="2">
    <source>
        <dbReference type="EMBL" id="SFL79536.1"/>
    </source>
</evidence>
<dbReference type="EMBL" id="FOSG01000027">
    <property type="protein sequence ID" value="SFL79536.1"/>
    <property type="molecule type" value="Genomic_DNA"/>
</dbReference>
<dbReference type="AlphaFoldDB" id="A0A1I4KLW7"/>
<feature type="compositionally biased region" description="Pro residues" evidence="1">
    <location>
        <begin position="1"/>
        <end position="10"/>
    </location>
</feature>
<feature type="compositionally biased region" description="Low complexity" evidence="1">
    <location>
        <begin position="11"/>
        <end position="32"/>
    </location>
</feature>
<organism evidence="2 3">
    <name type="scientific">Streptomyces pini</name>
    <dbReference type="NCBI Taxonomy" id="1520580"/>
    <lineage>
        <taxon>Bacteria</taxon>
        <taxon>Bacillati</taxon>
        <taxon>Actinomycetota</taxon>
        <taxon>Actinomycetes</taxon>
        <taxon>Kitasatosporales</taxon>
        <taxon>Streptomycetaceae</taxon>
        <taxon>Streptomyces</taxon>
    </lineage>
</organism>
<proteinExistence type="predicted"/>
<keyword evidence="3" id="KW-1185">Reference proteome</keyword>
<evidence type="ECO:0000256" key="1">
    <source>
        <dbReference type="SAM" id="MobiDB-lite"/>
    </source>
</evidence>
<reference evidence="3" key="1">
    <citation type="submission" date="2016-10" db="EMBL/GenBank/DDBJ databases">
        <authorList>
            <person name="Varghese N."/>
            <person name="Submissions S."/>
        </authorList>
    </citation>
    <scope>NUCLEOTIDE SEQUENCE [LARGE SCALE GENOMIC DNA]</scope>
    <source>
        <strain evidence="3">PL19</strain>
    </source>
</reference>
<evidence type="ECO:0000313" key="3">
    <source>
        <dbReference type="Proteomes" id="UP000198928"/>
    </source>
</evidence>
<dbReference type="Proteomes" id="UP000198928">
    <property type="component" value="Unassembled WGS sequence"/>
</dbReference>
<name>A0A1I4KLW7_9ACTN</name>
<feature type="region of interest" description="Disordered" evidence="1">
    <location>
        <begin position="1"/>
        <end position="32"/>
    </location>
</feature>